<feature type="compositionally biased region" description="Polar residues" evidence="1">
    <location>
        <begin position="629"/>
        <end position="652"/>
    </location>
</feature>
<evidence type="ECO:0000256" key="2">
    <source>
        <dbReference type="SAM" id="SignalP"/>
    </source>
</evidence>
<proteinExistence type="predicted"/>
<feature type="compositionally biased region" description="Basic and acidic residues" evidence="1">
    <location>
        <begin position="175"/>
        <end position="190"/>
    </location>
</feature>
<feature type="chain" id="PRO_5042176817" description="Apple domain-containing protein" evidence="2">
    <location>
        <begin position="19"/>
        <end position="939"/>
    </location>
</feature>
<feature type="compositionally biased region" description="Pro residues" evidence="1">
    <location>
        <begin position="363"/>
        <end position="372"/>
    </location>
</feature>
<feature type="compositionally biased region" description="Basic and acidic residues" evidence="1">
    <location>
        <begin position="325"/>
        <end position="335"/>
    </location>
</feature>
<feature type="compositionally biased region" description="Low complexity" evidence="1">
    <location>
        <begin position="381"/>
        <end position="403"/>
    </location>
</feature>
<dbReference type="AlphaFoldDB" id="A0AAD7Y6N0"/>
<reference evidence="4" key="1">
    <citation type="submission" date="2023-03" db="EMBL/GenBank/DDBJ databases">
        <title>Chromosome-level genomes of two armyworms, Mythimna separata and Mythimna loreyi, provide insights into the biosynthesis and reception of sex pheromones.</title>
        <authorList>
            <person name="Zhao H."/>
        </authorList>
    </citation>
    <scope>NUCLEOTIDE SEQUENCE</scope>
    <source>
        <strain evidence="4">BeijingLab</strain>
        <tissue evidence="4">Pupa</tissue>
    </source>
</reference>
<dbReference type="EMBL" id="JARGEI010000031">
    <property type="protein sequence ID" value="KAJ8704536.1"/>
    <property type="molecule type" value="Genomic_DNA"/>
</dbReference>
<dbReference type="PROSITE" id="PS50948">
    <property type="entry name" value="PAN"/>
    <property type="match status" value="1"/>
</dbReference>
<feature type="compositionally biased region" description="Gly residues" evidence="1">
    <location>
        <begin position="721"/>
        <end position="740"/>
    </location>
</feature>
<feature type="compositionally biased region" description="Basic and acidic residues" evidence="1">
    <location>
        <begin position="200"/>
        <end position="222"/>
    </location>
</feature>
<accession>A0AAD7Y6N0</accession>
<evidence type="ECO:0000313" key="5">
    <source>
        <dbReference type="Proteomes" id="UP001231518"/>
    </source>
</evidence>
<keyword evidence="5" id="KW-1185">Reference proteome</keyword>
<gene>
    <name evidence="4" type="ORF">PYW07_011724</name>
</gene>
<dbReference type="Proteomes" id="UP001231518">
    <property type="component" value="Chromosome 29"/>
</dbReference>
<organism evidence="4 5">
    <name type="scientific">Mythimna separata</name>
    <name type="common">Oriental armyworm</name>
    <name type="synonym">Pseudaletia separata</name>
    <dbReference type="NCBI Taxonomy" id="271217"/>
    <lineage>
        <taxon>Eukaryota</taxon>
        <taxon>Metazoa</taxon>
        <taxon>Ecdysozoa</taxon>
        <taxon>Arthropoda</taxon>
        <taxon>Hexapoda</taxon>
        <taxon>Insecta</taxon>
        <taxon>Pterygota</taxon>
        <taxon>Neoptera</taxon>
        <taxon>Endopterygota</taxon>
        <taxon>Lepidoptera</taxon>
        <taxon>Glossata</taxon>
        <taxon>Ditrysia</taxon>
        <taxon>Noctuoidea</taxon>
        <taxon>Noctuidae</taxon>
        <taxon>Noctuinae</taxon>
        <taxon>Hadenini</taxon>
        <taxon>Mythimna</taxon>
    </lineage>
</organism>
<name>A0AAD7Y6N0_MYTSE</name>
<protein>
    <recommendedName>
        <fullName evidence="3">Apple domain-containing protein</fullName>
    </recommendedName>
</protein>
<evidence type="ECO:0000259" key="3">
    <source>
        <dbReference type="PROSITE" id="PS50948"/>
    </source>
</evidence>
<dbReference type="Gene3D" id="3.50.4.10">
    <property type="entry name" value="Hepatocyte Growth Factor"/>
    <property type="match status" value="1"/>
</dbReference>
<feature type="region of interest" description="Disordered" evidence="1">
    <location>
        <begin position="119"/>
        <end position="885"/>
    </location>
</feature>
<comment type="caution">
    <text evidence="4">The sequence shown here is derived from an EMBL/GenBank/DDBJ whole genome shotgun (WGS) entry which is preliminary data.</text>
</comment>
<feature type="compositionally biased region" description="Gly residues" evidence="1">
    <location>
        <begin position="687"/>
        <end position="697"/>
    </location>
</feature>
<evidence type="ECO:0000313" key="4">
    <source>
        <dbReference type="EMBL" id="KAJ8704536.1"/>
    </source>
</evidence>
<keyword evidence="2" id="KW-0732">Signal</keyword>
<dbReference type="SMART" id="SM00473">
    <property type="entry name" value="PAN_AP"/>
    <property type="match status" value="1"/>
</dbReference>
<feature type="signal peptide" evidence="2">
    <location>
        <begin position="1"/>
        <end position="18"/>
    </location>
</feature>
<dbReference type="InterPro" id="IPR003609">
    <property type="entry name" value="Pan_app"/>
</dbReference>
<sequence>MLNILVLCPVLLAAAVQTLTIDSQLGTSIEDCFERISIGEQLPPDAIYRNVTELTTRECEQICKQDKQCQSYDYGVGAKGNATCNLSKNDEKSLKEMSLLLKHPDYDVYVRRVLCEQSPPSPIQGQFDDPSNGPGPAHRPVFRPVDDPKQPFTDDYLISGDLESYGVSRPVYKPQYDERPDDYSNPKPDFDTGPSYGAHKPQDMPYRPERPGQDGSKPRPDPQDVLQLQDPYRPNDRPGYPSNDYNRPRPGNPYELEKPEYHYIIRPTRKPRPQADTGYNKPTNDYPARPGYGQADPGYTKPTNDYPRPGYGQADPGYTPGQRPYPDKDSYDRPRPGYQGPAGGYGQSSPYDDNVIHVEIVDPPRPYKPPKPTSGQGIYGYGTYSSQHSYSQSQSSQSQYYGSAAADTGYGSPYRPDPRPERPGYGELSDTGYGGGTKPQKPSNDRPVYGAEKPGYGNDKPSYANDRPSYGNDRPSYGNDRPSYGAEKPSNDYDKPAYGNEKPWYGNRPINDRPAYGSDRPSNDRPLYGSEKPSYDKPAYGNDRPSYGNDRPSNDKPSYGSDRPSNDRPSYGAEKPAADSGYGNNPYRPDPKPERPGYGEQSDTGYGGGSKPQKPINDRPAYVPATPGYGNQVSYGSNHASFSSQSEYNSHHASYGGQWNKPYGQHDTGYGLQKPTNDYYRPSYGTGSYGGSQGGYGSNQSLYGQGSFNDGAYGAQSSYGGSQGSYGSGYGSGSYGGSQGSYGTQGSYGSSQSSQSTSSNSYGSQGSFGSQSDFNGGSYGGSQGSYAGSSGSYGGAQGSYGTQNDQNRPSYGNRPVNDKPAYGKPQKPKPSNENDDADTGYGKPPTFDENRPDYVNPNDPGYGSDPDKPGYGSEKPTTAGYDKPNVKPVYEYELEKPGNVPSYIARPGGEVVTSRPMAISEYEDAYGRNPGKEVYKEEN</sequence>
<feature type="compositionally biased region" description="Low complexity" evidence="1">
    <location>
        <begin position="741"/>
        <end position="776"/>
    </location>
</feature>
<dbReference type="Pfam" id="PF00024">
    <property type="entry name" value="PAN_1"/>
    <property type="match status" value="1"/>
</dbReference>
<evidence type="ECO:0000256" key="1">
    <source>
        <dbReference type="SAM" id="MobiDB-lite"/>
    </source>
</evidence>
<feature type="compositionally biased region" description="Low complexity" evidence="1">
    <location>
        <begin position="698"/>
        <end position="720"/>
    </location>
</feature>
<feature type="domain" description="Apple" evidence="3">
    <location>
        <begin position="32"/>
        <end position="115"/>
    </location>
</feature>